<comment type="similarity">
    <text evidence="2 7">Belongs to the ExbD/TolR family.</text>
</comment>
<proteinExistence type="inferred from homology"/>
<dbReference type="Gene3D" id="3.30.420.270">
    <property type="match status" value="1"/>
</dbReference>
<accession>A0A370L6F9</accession>
<dbReference type="Pfam" id="PF02472">
    <property type="entry name" value="ExbD"/>
    <property type="match status" value="1"/>
</dbReference>
<dbReference type="EMBL" id="QQTP01000005">
    <property type="protein sequence ID" value="RDJ25316.1"/>
    <property type="molecule type" value="Genomic_DNA"/>
</dbReference>
<dbReference type="GO" id="GO:0022857">
    <property type="term" value="F:transmembrane transporter activity"/>
    <property type="evidence" value="ECO:0007669"/>
    <property type="project" value="InterPro"/>
</dbReference>
<dbReference type="Proteomes" id="UP000255207">
    <property type="component" value="Unassembled WGS sequence"/>
</dbReference>
<organism evidence="8 9">
    <name type="scientific">Bosea caraganae</name>
    <dbReference type="NCBI Taxonomy" id="2763117"/>
    <lineage>
        <taxon>Bacteria</taxon>
        <taxon>Pseudomonadati</taxon>
        <taxon>Pseudomonadota</taxon>
        <taxon>Alphaproteobacteria</taxon>
        <taxon>Hyphomicrobiales</taxon>
        <taxon>Boseaceae</taxon>
        <taxon>Bosea</taxon>
    </lineage>
</organism>
<evidence type="ECO:0000313" key="9">
    <source>
        <dbReference type="Proteomes" id="UP000255207"/>
    </source>
</evidence>
<keyword evidence="7" id="KW-0813">Transport</keyword>
<evidence type="ECO:0000256" key="3">
    <source>
        <dbReference type="ARBA" id="ARBA00022475"/>
    </source>
</evidence>
<reference evidence="9" key="1">
    <citation type="submission" date="2018-07" db="EMBL/GenBank/DDBJ databases">
        <authorList>
            <person name="Safronova V.I."/>
            <person name="Chirak E.R."/>
            <person name="Sazanova A.L."/>
        </authorList>
    </citation>
    <scope>NUCLEOTIDE SEQUENCE [LARGE SCALE GENOMIC DNA]</scope>
    <source>
        <strain evidence="9">RCAM04685</strain>
    </source>
</reference>
<dbReference type="InterPro" id="IPR003400">
    <property type="entry name" value="ExbD"/>
</dbReference>
<evidence type="ECO:0008006" key="10">
    <source>
        <dbReference type="Google" id="ProtNLM"/>
    </source>
</evidence>
<dbReference type="GO" id="GO:0015031">
    <property type="term" value="P:protein transport"/>
    <property type="evidence" value="ECO:0007669"/>
    <property type="project" value="UniProtKB-KW"/>
</dbReference>
<evidence type="ECO:0000256" key="5">
    <source>
        <dbReference type="ARBA" id="ARBA00022989"/>
    </source>
</evidence>
<evidence type="ECO:0000256" key="4">
    <source>
        <dbReference type="ARBA" id="ARBA00022692"/>
    </source>
</evidence>
<keyword evidence="6" id="KW-0472">Membrane</keyword>
<sequence>MSGWGWWRPEVAETMPTQPALLTLLLTIAPLTIAEAQVPPTLPEHPGSTLSSGALEARLRDDLSALVEGEVVASDDLIAAIDRKTGGDKATRIAFGASRSADFRAVMAVMKRLNDAGFRNVALVTLP</sequence>
<evidence type="ECO:0000256" key="1">
    <source>
        <dbReference type="ARBA" id="ARBA00004162"/>
    </source>
</evidence>
<keyword evidence="4 7" id="KW-0812">Transmembrane</keyword>
<evidence type="ECO:0000256" key="7">
    <source>
        <dbReference type="RuleBase" id="RU003879"/>
    </source>
</evidence>
<keyword evidence="7" id="KW-0653">Protein transport</keyword>
<evidence type="ECO:0000256" key="2">
    <source>
        <dbReference type="ARBA" id="ARBA00005811"/>
    </source>
</evidence>
<evidence type="ECO:0000313" key="8">
    <source>
        <dbReference type="EMBL" id="RDJ25316.1"/>
    </source>
</evidence>
<protein>
    <recommendedName>
        <fullName evidence="10">Biopolymer transporter ExbD</fullName>
    </recommendedName>
</protein>
<keyword evidence="9" id="KW-1185">Reference proteome</keyword>
<comment type="caution">
    <text evidence="8">The sequence shown here is derived from an EMBL/GenBank/DDBJ whole genome shotgun (WGS) entry which is preliminary data.</text>
</comment>
<gene>
    <name evidence="8" type="ORF">DWE98_11285</name>
</gene>
<evidence type="ECO:0000256" key="6">
    <source>
        <dbReference type="ARBA" id="ARBA00023136"/>
    </source>
</evidence>
<dbReference type="GO" id="GO:0005886">
    <property type="term" value="C:plasma membrane"/>
    <property type="evidence" value="ECO:0007669"/>
    <property type="project" value="UniProtKB-SubCell"/>
</dbReference>
<keyword evidence="3" id="KW-1003">Cell membrane</keyword>
<name>A0A370L6F9_9HYPH</name>
<keyword evidence="5" id="KW-1133">Transmembrane helix</keyword>
<comment type="subcellular location">
    <subcellularLocation>
        <location evidence="1">Cell membrane</location>
        <topology evidence="1">Single-pass membrane protein</topology>
    </subcellularLocation>
    <subcellularLocation>
        <location evidence="7">Cell membrane</location>
        <topology evidence="7">Single-pass type II membrane protein</topology>
    </subcellularLocation>
</comment>
<dbReference type="AlphaFoldDB" id="A0A370L6F9"/>